<organism evidence="1 2">
    <name type="scientific">Theobroma cacao</name>
    <name type="common">Cacao</name>
    <name type="synonym">Cocoa</name>
    <dbReference type="NCBI Taxonomy" id="3641"/>
    <lineage>
        <taxon>Eukaryota</taxon>
        <taxon>Viridiplantae</taxon>
        <taxon>Streptophyta</taxon>
        <taxon>Embryophyta</taxon>
        <taxon>Tracheophyta</taxon>
        <taxon>Spermatophyta</taxon>
        <taxon>Magnoliopsida</taxon>
        <taxon>eudicotyledons</taxon>
        <taxon>Gunneridae</taxon>
        <taxon>Pentapetalae</taxon>
        <taxon>rosids</taxon>
        <taxon>malvids</taxon>
        <taxon>Malvales</taxon>
        <taxon>Malvaceae</taxon>
        <taxon>Byttnerioideae</taxon>
        <taxon>Theobroma</taxon>
    </lineage>
</organism>
<dbReference type="InParanoid" id="A0A061GSX0"/>
<proteinExistence type="predicted"/>
<dbReference type="HOGENOM" id="CLU_2403989_0_0_1"/>
<evidence type="ECO:0008006" key="3">
    <source>
        <dbReference type="Google" id="ProtNLM"/>
    </source>
</evidence>
<dbReference type="EMBL" id="CM001887">
    <property type="protein sequence ID" value="EOY32601.1"/>
    <property type="molecule type" value="Genomic_DNA"/>
</dbReference>
<keyword evidence="2" id="KW-1185">Reference proteome</keyword>
<accession>A0A061GSX0</accession>
<gene>
    <name evidence="1" type="ORF">TCM_040609</name>
</gene>
<sequence length="93" mass="10438">MCLGTPWLPPLENEFKFIVDRSVTGRRALASCGGVLKDFSESLNFYFFCFLEMQDSNYAELMATKHAVQQFASSSRVGMRRTTIESDAKVAVS</sequence>
<dbReference type="Gene3D" id="3.30.420.10">
    <property type="entry name" value="Ribonuclease H-like superfamily/Ribonuclease H"/>
    <property type="match status" value="1"/>
</dbReference>
<reference evidence="1 2" key="1">
    <citation type="journal article" date="2013" name="Genome Biol.">
        <title>The genome sequence of the most widely cultivated cacao type and its use to identify candidate genes regulating pod color.</title>
        <authorList>
            <person name="Motamayor J.C."/>
            <person name="Mockaitis K."/>
            <person name="Schmutz J."/>
            <person name="Haiminen N."/>
            <person name="Iii D.L."/>
            <person name="Cornejo O."/>
            <person name="Findley S.D."/>
            <person name="Zheng P."/>
            <person name="Utro F."/>
            <person name="Royaert S."/>
            <person name="Saski C."/>
            <person name="Jenkins J."/>
            <person name="Podicheti R."/>
            <person name="Zhao M."/>
            <person name="Scheffler B.E."/>
            <person name="Stack J.C."/>
            <person name="Feltus F.A."/>
            <person name="Mustiga G.M."/>
            <person name="Amores F."/>
            <person name="Phillips W."/>
            <person name="Marelli J.P."/>
            <person name="May G.D."/>
            <person name="Shapiro H."/>
            <person name="Ma J."/>
            <person name="Bustamante C.D."/>
            <person name="Schnell R.J."/>
            <person name="Main D."/>
            <person name="Gilbert D."/>
            <person name="Parida L."/>
            <person name="Kuhn D.N."/>
        </authorList>
    </citation>
    <scope>NUCLEOTIDE SEQUENCE [LARGE SCALE GENOMIC DNA]</scope>
    <source>
        <strain evidence="2">cv. Matina 1-6</strain>
    </source>
</reference>
<dbReference type="Gramene" id="EOY32601">
    <property type="protein sequence ID" value="EOY32601"/>
    <property type="gene ID" value="TCM_040609"/>
</dbReference>
<evidence type="ECO:0000313" key="2">
    <source>
        <dbReference type="Proteomes" id="UP000026915"/>
    </source>
</evidence>
<dbReference type="CDD" id="cd06222">
    <property type="entry name" value="RNase_H_like"/>
    <property type="match status" value="1"/>
</dbReference>
<name>A0A061GSX0_THECC</name>
<dbReference type="AlphaFoldDB" id="A0A061GSX0"/>
<dbReference type="Proteomes" id="UP000026915">
    <property type="component" value="Chromosome 9"/>
</dbReference>
<dbReference type="GO" id="GO:0003676">
    <property type="term" value="F:nucleic acid binding"/>
    <property type="evidence" value="ECO:0007669"/>
    <property type="project" value="InterPro"/>
</dbReference>
<dbReference type="SUPFAM" id="SSF53098">
    <property type="entry name" value="Ribonuclease H-like"/>
    <property type="match status" value="1"/>
</dbReference>
<dbReference type="InterPro" id="IPR012337">
    <property type="entry name" value="RNaseH-like_sf"/>
</dbReference>
<dbReference type="InterPro" id="IPR036397">
    <property type="entry name" value="RNaseH_sf"/>
</dbReference>
<evidence type="ECO:0000313" key="1">
    <source>
        <dbReference type="EMBL" id="EOY32601.1"/>
    </source>
</evidence>
<dbReference type="InterPro" id="IPR044730">
    <property type="entry name" value="RNase_H-like_dom_plant"/>
</dbReference>
<protein>
    <recommendedName>
        <fullName evidence="3">RNase H type-1 domain-containing protein</fullName>
    </recommendedName>
</protein>